<dbReference type="InterPro" id="IPR011527">
    <property type="entry name" value="ABC1_TM_dom"/>
</dbReference>
<dbReference type="Pfam" id="PF00005">
    <property type="entry name" value="ABC_tran"/>
    <property type="match status" value="1"/>
</dbReference>
<feature type="domain" description="ABC transporter" evidence="9">
    <location>
        <begin position="383"/>
        <end position="669"/>
    </location>
</feature>
<feature type="transmembrane region" description="Helical" evidence="8">
    <location>
        <begin position="283"/>
        <end position="301"/>
    </location>
</feature>
<dbReference type="Gene3D" id="3.40.50.300">
    <property type="entry name" value="P-loop containing nucleotide triphosphate hydrolases"/>
    <property type="match status" value="2"/>
</dbReference>
<evidence type="ECO:0000259" key="9">
    <source>
        <dbReference type="PROSITE" id="PS50893"/>
    </source>
</evidence>
<dbReference type="PANTHER" id="PTHR24223">
    <property type="entry name" value="ATP-BINDING CASSETTE SUB-FAMILY C"/>
    <property type="match status" value="1"/>
</dbReference>
<keyword evidence="2 8" id="KW-0812">Transmembrane</keyword>
<dbReference type="InterPro" id="IPR003439">
    <property type="entry name" value="ABC_transporter-like_ATP-bd"/>
</dbReference>
<evidence type="ECO:0000256" key="1">
    <source>
        <dbReference type="ARBA" id="ARBA00022448"/>
    </source>
</evidence>
<dbReference type="STRING" id="72004.ENSBMUP00000008149"/>
<dbReference type="GO" id="GO:0016887">
    <property type="term" value="F:ATP hydrolysis activity"/>
    <property type="evidence" value="ECO:0007669"/>
    <property type="project" value="InterPro"/>
</dbReference>
<evidence type="ECO:0000256" key="3">
    <source>
        <dbReference type="ARBA" id="ARBA00022741"/>
    </source>
</evidence>
<dbReference type="PANTHER" id="PTHR24223:SF357">
    <property type="entry name" value="ATP-BINDING CASSETTE SUB-FAMILY C MEMBER 4"/>
    <property type="match status" value="1"/>
</dbReference>
<dbReference type="Gene3D" id="1.20.1560.10">
    <property type="entry name" value="ABC transporter type 1, transmembrane domain"/>
    <property type="match status" value="1"/>
</dbReference>
<evidence type="ECO:0000256" key="6">
    <source>
        <dbReference type="ARBA" id="ARBA00023136"/>
    </source>
</evidence>
<evidence type="ECO:0000256" key="5">
    <source>
        <dbReference type="ARBA" id="ARBA00022989"/>
    </source>
</evidence>
<feature type="domain" description="ABC transmembrane type-1" evidence="10">
    <location>
        <begin position="137"/>
        <end position="351"/>
    </location>
</feature>
<protein>
    <recommendedName>
        <fullName evidence="13">Multidrug resistance-associated protein 4</fullName>
    </recommendedName>
</protein>
<evidence type="ECO:0000256" key="7">
    <source>
        <dbReference type="SAM" id="MobiDB-lite"/>
    </source>
</evidence>
<keyword evidence="3" id="KW-0547">Nucleotide-binding</keyword>
<evidence type="ECO:0008006" key="13">
    <source>
        <dbReference type="Google" id="ProtNLM"/>
    </source>
</evidence>
<keyword evidence="6 8" id="KW-0472">Membrane</keyword>
<dbReference type="AlphaFoldDB" id="L8IA40"/>
<dbReference type="GO" id="GO:0005524">
    <property type="term" value="F:ATP binding"/>
    <property type="evidence" value="ECO:0007669"/>
    <property type="project" value="UniProtKB-KW"/>
</dbReference>
<dbReference type="PROSITE" id="PS00211">
    <property type="entry name" value="ABC_TRANSPORTER_1"/>
    <property type="match status" value="1"/>
</dbReference>
<dbReference type="SUPFAM" id="SSF90123">
    <property type="entry name" value="ABC transporter transmembrane region"/>
    <property type="match status" value="1"/>
</dbReference>
<feature type="transmembrane region" description="Helical" evidence="8">
    <location>
        <begin position="380"/>
        <end position="399"/>
    </location>
</feature>
<keyword evidence="4" id="KW-0067">ATP-binding</keyword>
<dbReference type="SUPFAM" id="SSF52540">
    <property type="entry name" value="P-loop containing nucleoside triphosphate hydrolases"/>
    <property type="match status" value="2"/>
</dbReference>
<dbReference type="PROSITE" id="PS50893">
    <property type="entry name" value="ABC_TRANSPORTER_2"/>
    <property type="match status" value="1"/>
</dbReference>
<dbReference type="InterPro" id="IPR027417">
    <property type="entry name" value="P-loop_NTPase"/>
</dbReference>
<feature type="transmembrane region" description="Helical" evidence="8">
    <location>
        <begin position="187"/>
        <end position="215"/>
    </location>
</feature>
<dbReference type="PROSITE" id="PS50929">
    <property type="entry name" value="ABC_TM1F"/>
    <property type="match status" value="1"/>
</dbReference>
<dbReference type="GO" id="GO:0005886">
    <property type="term" value="C:plasma membrane"/>
    <property type="evidence" value="ECO:0007669"/>
    <property type="project" value="TreeGrafter"/>
</dbReference>
<dbReference type="GO" id="GO:0140359">
    <property type="term" value="F:ABC-type transporter activity"/>
    <property type="evidence" value="ECO:0007669"/>
    <property type="project" value="InterPro"/>
</dbReference>
<dbReference type="EMBL" id="JH881630">
    <property type="protein sequence ID" value="ELR53073.1"/>
    <property type="molecule type" value="Genomic_DNA"/>
</dbReference>
<accession>L8IA40</accession>
<evidence type="ECO:0000313" key="11">
    <source>
        <dbReference type="EMBL" id="ELR53073.1"/>
    </source>
</evidence>
<feature type="non-terminal residue" evidence="11">
    <location>
        <position position="701"/>
    </location>
</feature>
<organism evidence="11 12">
    <name type="scientific">Bos mutus</name>
    <name type="common">wild yak</name>
    <dbReference type="NCBI Taxonomy" id="72004"/>
    <lineage>
        <taxon>Eukaryota</taxon>
        <taxon>Metazoa</taxon>
        <taxon>Chordata</taxon>
        <taxon>Craniata</taxon>
        <taxon>Vertebrata</taxon>
        <taxon>Euteleostomi</taxon>
        <taxon>Mammalia</taxon>
        <taxon>Eutheria</taxon>
        <taxon>Laurasiatheria</taxon>
        <taxon>Artiodactyla</taxon>
        <taxon>Ruminantia</taxon>
        <taxon>Pecora</taxon>
        <taxon>Bovidae</taxon>
        <taxon>Bovinae</taxon>
        <taxon>Bos</taxon>
    </lineage>
</organism>
<evidence type="ECO:0000256" key="8">
    <source>
        <dbReference type="SAM" id="Phobius"/>
    </source>
</evidence>
<name>L8IA40_9CETA</name>
<dbReference type="Proteomes" id="UP000011080">
    <property type="component" value="Unassembled WGS sequence"/>
</dbReference>
<feature type="compositionally biased region" description="Low complexity" evidence="7">
    <location>
        <begin position="75"/>
        <end position="90"/>
    </location>
</feature>
<evidence type="ECO:0000256" key="4">
    <source>
        <dbReference type="ARBA" id="ARBA00022840"/>
    </source>
</evidence>
<reference evidence="11 12" key="1">
    <citation type="journal article" date="2012" name="Nat. Genet.">
        <title>The yak genome and adaptation to life at high altitude.</title>
        <authorList>
            <person name="Qiu Q."/>
            <person name="Zhang G."/>
            <person name="Ma T."/>
            <person name="Qian W."/>
            <person name="Wang J."/>
            <person name="Ye Z."/>
            <person name="Cao C."/>
            <person name="Hu Q."/>
            <person name="Kim J."/>
            <person name="Larkin D.M."/>
            <person name="Auvil L."/>
            <person name="Capitanu B."/>
            <person name="Ma J."/>
            <person name="Lewin H.A."/>
            <person name="Qian X."/>
            <person name="Lang Y."/>
            <person name="Zhou R."/>
            <person name="Wang L."/>
            <person name="Wang K."/>
            <person name="Xia J."/>
            <person name="Liao S."/>
            <person name="Pan S."/>
            <person name="Lu X."/>
            <person name="Hou H."/>
            <person name="Wang Y."/>
            <person name="Zang X."/>
            <person name="Yin Y."/>
            <person name="Ma H."/>
            <person name="Zhang J."/>
            <person name="Wang Z."/>
            <person name="Zhang Y."/>
            <person name="Zhang D."/>
            <person name="Yonezawa T."/>
            <person name="Hasegawa M."/>
            <person name="Zhong Y."/>
            <person name="Liu W."/>
            <person name="Zhang Y."/>
            <person name="Huang Z."/>
            <person name="Zhang S."/>
            <person name="Long R."/>
            <person name="Yang H."/>
            <person name="Wang J."/>
            <person name="Lenstra J.A."/>
            <person name="Cooper D.N."/>
            <person name="Wu Y."/>
            <person name="Wang J."/>
            <person name="Shi P."/>
            <person name="Wang J."/>
            <person name="Liu J."/>
        </authorList>
    </citation>
    <scope>NUCLEOTIDE SEQUENCE [LARGE SCALE GENOMIC DNA]</scope>
    <source>
        <strain evidence="12">yakQH1</strain>
    </source>
</reference>
<proteinExistence type="predicted"/>
<feature type="transmembrane region" description="Helical" evidence="8">
    <location>
        <begin position="253"/>
        <end position="277"/>
    </location>
</feature>
<keyword evidence="1" id="KW-0813">Transport</keyword>
<evidence type="ECO:0000259" key="10">
    <source>
        <dbReference type="PROSITE" id="PS50929"/>
    </source>
</evidence>
<evidence type="ECO:0000313" key="12">
    <source>
        <dbReference type="Proteomes" id="UP000011080"/>
    </source>
</evidence>
<dbReference type="FunFam" id="3.40.50.300:FF:003492">
    <property type="entry name" value="AGAP012735-PA"/>
    <property type="match status" value="1"/>
</dbReference>
<sequence length="701" mass="79424">CICQVLHEKITILVTHQWQYLKDASQILLLEKGEMVQKGTYAELLKSGVDFASLLKKENEEAEPSPVPESPTIRTQTSSESSVQSQQSSTPLLKDAAAEDQDTENIQDTLSEERRLEGKVGFKTYKNYFRAGAHWSVIIFLILVNIAAQVAYILEDWWLLNWANEQHTLNITAHEKGNITEMLDLNWYLGIFSGLTVSTLIFGVTRSLLALYIFVNSSQTLHNKMLKTILRVPVLFFDRNPAGKSDTKFLSKYVLTQLVLCHVLTFLQVIGVVVVVVVVIPWIAIPVIPLGIIFLILRRYFLETSRDVKRLECSTRSPVFSHLASSLQGLWTIRAYKAEQRFQELFDSHQDLHSGLLGSESISWCLETSLFLRLPSRDGALSLPLLSLFFVFYIFSYLLSKTMGCFSGCLMFSAGIQKSAVQFSHSVMSDSLRTHESQHARPPCPSPTPRVHSNSCPLKNCILFLNFFFFLSKIPESNCSHCCLESVFSSFGVTLPEIALRCVIHRGPLTMSQQIWSHDVSLKKDQFAFTRITKLFKKMSFFFLYAQVQLKEIIEELPDKMDTELVESGSNLSVGQKQLVCLARAILRKNQILIIDEATAHVDPSTDELIQKKIREKFAQCTVLTIAHRLSTIIDSDRIMVLDSGKLEEYGEPCVLLQNRDGLFYKMVQQQGKAKAAALTETAKQILTEHRTPILQTFHIH</sequence>
<feature type="non-terminal residue" evidence="11">
    <location>
        <position position="1"/>
    </location>
</feature>
<feature type="transmembrane region" description="Helical" evidence="8">
    <location>
        <begin position="133"/>
        <end position="154"/>
    </location>
</feature>
<keyword evidence="5 8" id="KW-1133">Transmembrane helix</keyword>
<dbReference type="Pfam" id="PF00664">
    <property type="entry name" value="ABC_membrane"/>
    <property type="match status" value="1"/>
</dbReference>
<dbReference type="InterPro" id="IPR017871">
    <property type="entry name" value="ABC_transporter-like_CS"/>
</dbReference>
<dbReference type="InterPro" id="IPR050173">
    <property type="entry name" value="ABC_transporter_C-like"/>
</dbReference>
<evidence type="ECO:0000256" key="2">
    <source>
        <dbReference type="ARBA" id="ARBA00022692"/>
    </source>
</evidence>
<dbReference type="InterPro" id="IPR036640">
    <property type="entry name" value="ABC1_TM_sf"/>
</dbReference>
<gene>
    <name evidence="11" type="ORF">M91_11706</name>
</gene>
<feature type="region of interest" description="Disordered" evidence="7">
    <location>
        <begin position="58"/>
        <end position="104"/>
    </location>
</feature>